<evidence type="ECO:0000256" key="3">
    <source>
        <dbReference type="ARBA" id="ARBA00022448"/>
    </source>
</evidence>
<evidence type="ECO:0000256" key="12">
    <source>
        <dbReference type="RuleBase" id="RU000483"/>
    </source>
</evidence>
<evidence type="ECO:0000256" key="4">
    <source>
        <dbReference type="ARBA" id="ARBA00022547"/>
    </source>
</evidence>
<dbReference type="SUPFAM" id="SSF81336">
    <property type="entry name" value="F1F0 ATP synthase subunit A"/>
    <property type="match status" value="1"/>
</dbReference>
<accession>A0A1C4H5I2</accession>
<dbReference type="InterPro" id="IPR000568">
    <property type="entry name" value="ATP_synth_F0_asu"/>
</dbReference>
<keyword evidence="5 11" id="KW-0812">Transmembrane</keyword>
<dbReference type="PANTHER" id="PTHR11410:SF0">
    <property type="entry name" value="ATP SYNTHASE SUBUNIT A"/>
    <property type="match status" value="1"/>
</dbReference>
<feature type="transmembrane region" description="Helical" evidence="11">
    <location>
        <begin position="195"/>
        <end position="217"/>
    </location>
</feature>
<dbReference type="PRINTS" id="PR00123">
    <property type="entry name" value="ATPASEA"/>
</dbReference>
<dbReference type="GO" id="GO:0045259">
    <property type="term" value="C:proton-transporting ATP synthase complex"/>
    <property type="evidence" value="ECO:0007669"/>
    <property type="project" value="UniProtKB-KW"/>
</dbReference>
<proteinExistence type="inferred from homology"/>
<dbReference type="HAMAP" id="MF_01393">
    <property type="entry name" value="ATP_synth_a_bact"/>
    <property type="match status" value="1"/>
</dbReference>
<dbReference type="InterPro" id="IPR045083">
    <property type="entry name" value="ATP_synth_F0_asu_bact/mt"/>
</dbReference>
<evidence type="ECO:0000256" key="11">
    <source>
        <dbReference type="HAMAP-Rule" id="MF_01393"/>
    </source>
</evidence>
<gene>
    <name evidence="11" type="primary">atpB</name>
    <name evidence="13" type="ORF">GA0061077_0963</name>
</gene>
<keyword evidence="10 11" id="KW-0066">ATP synthesis</keyword>
<evidence type="ECO:0000313" key="13">
    <source>
        <dbReference type="EMBL" id="SCC80051.1"/>
    </source>
</evidence>
<evidence type="ECO:0000256" key="2">
    <source>
        <dbReference type="ARBA" id="ARBA00006810"/>
    </source>
</evidence>
<keyword evidence="3 11" id="KW-0813">Transport</keyword>
<dbReference type="InterPro" id="IPR023011">
    <property type="entry name" value="ATP_synth_F0_asu_AS"/>
</dbReference>
<keyword evidence="14" id="KW-1185">Reference proteome</keyword>
<dbReference type="NCBIfam" id="TIGR01131">
    <property type="entry name" value="ATP_synt_6_or_A"/>
    <property type="match status" value="1"/>
</dbReference>
<evidence type="ECO:0000313" key="14">
    <source>
        <dbReference type="Proteomes" id="UP000242610"/>
    </source>
</evidence>
<feature type="transmembrane region" description="Helical" evidence="11">
    <location>
        <begin position="42"/>
        <end position="62"/>
    </location>
</feature>
<keyword evidence="8 11" id="KW-0406">Ion transport</keyword>
<keyword evidence="7 11" id="KW-1133">Transmembrane helix</keyword>
<dbReference type="PANTHER" id="PTHR11410">
    <property type="entry name" value="ATP SYNTHASE SUBUNIT A"/>
    <property type="match status" value="1"/>
</dbReference>
<dbReference type="PROSITE" id="PS00449">
    <property type="entry name" value="ATPASE_A"/>
    <property type="match status" value="1"/>
</dbReference>
<dbReference type="CDD" id="cd00310">
    <property type="entry name" value="ATP-synt_Fo_a_6"/>
    <property type="match status" value="1"/>
</dbReference>
<keyword evidence="4 11" id="KW-0138">CF(0)</keyword>
<evidence type="ECO:0000256" key="10">
    <source>
        <dbReference type="ARBA" id="ARBA00023310"/>
    </source>
</evidence>
<keyword evidence="6 11" id="KW-0375">Hydrogen ion transport</keyword>
<feature type="transmembrane region" description="Helical" evidence="11">
    <location>
        <begin position="125"/>
        <end position="148"/>
    </location>
</feature>
<feature type="transmembrane region" description="Helical" evidence="11">
    <location>
        <begin position="99"/>
        <end position="119"/>
    </location>
</feature>
<dbReference type="Pfam" id="PF00119">
    <property type="entry name" value="ATP-synt_A"/>
    <property type="match status" value="1"/>
</dbReference>
<comment type="function">
    <text evidence="11 12">Key component of the proton channel; it plays a direct role in the translocation of protons across the membrane.</text>
</comment>
<evidence type="ECO:0000256" key="1">
    <source>
        <dbReference type="ARBA" id="ARBA00004141"/>
    </source>
</evidence>
<dbReference type="Proteomes" id="UP000242610">
    <property type="component" value="Unassembled WGS sequence"/>
</dbReference>
<reference evidence="14" key="1">
    <citation type="submission" date="2016-08" db="EMBL/GenBank/DDBJ databases">
        <authorList>
            <person name="Varghese N."/>
            <person name="Submissions Spin"/>
        </authorList>
    </citation>
    <scope>NUCLEOTIDE SEQUENCE [LARGE SCALE GENOMIC DNA]</scope>
    <source>
        <strain evidence="14">R-52791</strain>
    </source>
</reference>
<organism evidence="13 14">
    <name type="scientific">Bifidobacterium commune</name>
    <dbReference type="NCBI Taxonomy" id="1505727"/>
    <lineage>
        <taxon>Bacteria</taxon>
        <taxon>Bacillati</taxon>
        <taxon>Actinomycetota</taxon>
        <taxon>Actinomycetes</taxon>
        <taxon>Bifidobacteriales</taxon>
        <taxon>Bifidobacteriaceae</taxon>
        <taxon>Bifidobacterium</taxon>
    </lineage>
</organism>
<dbReference type="GO" id="GO:0005886">
    <property type="term" value="C:plasma membrane"/>
    <property type="evidence" value="ECO:0007669"/>
    <property type="project" value="UniProtKB-SubCell"/>
</dbReference>
<evidence type="ECO:0000256" key="8">
    <source>
        <dbReference type="ARBA" id="ARBA00023065"/>
    </source>
</evidence>
<dbReference type="STRING" id="1505727.GA0061077_0963"/>
<evidence type="ECO:0000256" key="6">
    <source>
        <dbReference type="ARBA" id="ARBA00022781"/>
    </source>
</evidence>
<dbReference type="EMBL" id="FMBL01000002">
    <property type="protein sequence ID" value="SCC80051.1"/>
    <property type="molecule type" value="Genomic_DNA"/>
</dbReference>
<comment type="subcellular location">
    <subcellularLocation>
        <location evidence="11 12">Cell membrane</location>
        <topology evidence="11 12">Multi-pass membrane protein</topology>
    </subcellularLocation>
    <subcellularLocation>
        <location evidence="1">Membrane</location>
        <topology evidence="1">Multi-pass membrane protein</topology>
    </subcellularLocation>
</comment>
<protein>
    <recommendedName>
        <fullName evidence="11 12">ATP synthase subunit a</fullName>
    </recommendedName>
    <alternativeName>
        <fullName evidence="11">ATP synthase F0 sector subunit a</fullName>
    </alternativeName>
    <alternativeName>
        <fullName evidence="11">F-ATPase subunit 6</fullName>
    </alternativeName>
</protein>
<comment type="similarity">
    <text evidence="2 11 12">Belongs to the ATPase A chain family.</text>
</comment>
<dbReference type="GO" id="GO:0046933">
    <property type="term" value="F:proton-transporting ATP synthase activity, rotational mechanism"/>
    <property type="evidence" value="ECO:0007669"/>
    <property type="project" value="UniProtKB-UniRule"/>
</dbReference>
<evidence type="ECO:0000256" key="7">
    <source>
        <dbReference type="ARBA" id="ARBA00022989"/>
    </source>
</evidence>
<dbReference type="OrthoDB" id="9809130at2"/>
<keyword evidence="11" id="KW-1003">Cell membrane</keyword>
<evidence type="ECO:0000256" key="5">
    <source>
        <dbReference type="ARBA" id="ARBA00022692"/>
    </source>
</evidence>
<feature type="transmembrane region" description="Helical" evidence="11">
    <location>
        <begin position="169"/>
        <end position="189"/>
    </location>
</feature>
<dbReference type="RefSeq" id="WP_091847808.1">
    <property type="nucleotide sequence ID" value="NZ_FMBL01000002.1"/>
</dbReference>
<dbReference type="AlphaFoldDB" id="A0A1C4H5I2"/>
<dbReference type="Gene3D" id="1.20.120.220">
    <property type="entry name" value="ATP synthase, F0 complex, subunit A"/>
    <property type="match status" value="1"/>
</dbReference>
<keyword evidence="9 11" id="KW-0472">Membrane</keyword>
<dbReference type="InterPro" id="IPR035908">
    <property type="entry name" value="F0_ATP_A_sf"/>
</dbReference>
<evidence type="ECO:0000256" key="9">
    <source>
        <dbReference type="ARBA" id="ARBA00023136"/>
    </source>
</evidence>
<sequence>MIGAVGTKMLLAADSGPRLPGVSDFLPPEILFQGTPFAINRIIFIRIVATVLLLIILGVTAARAKLIPGHWQGLVELGMDFVRDNVVYETMGQLRGKRYVPMITTLFFTIFFFNLFGVIPGANMAATATVTMPLVFAIWVLVQYWIAATREKGLWNYIRDECFTPGVPWPVYILLAPIQFLELVIIRPASLTIRLFANMISGHLTVATCLAFAQFWMIESANKLVGVPVGAAWFLGGIMMTLFETFVAFLQAYVFSILATVYINLSYPEAE</sequence>
<name>A0A1C4H5I2_9BIFI</name>